<evidence type="ECO:0000259" key="6">
    <source>
        <dbReference type="Pfam" id="PF08245"/>
    </source>
</evidence>
<accession>A0ABR9ZVU8</accession>
<keyword evidence="1 7" id="KW-0436">Ligase</keyword>
<protein>
    <submittedName>
        <fullName evidence="7">UDP-N-acetylmuramoyl-tripeptide--D-alanyl-D-alanine ligase</fullName>
    </submittedName>
</protein>
<evidence type="ECO:0000313" key="7">
    <source>
        <dbReference type="EMBL" id="MBF4694577.1"/>
    </source>
</evidence>
<keyword evidence="4" id="KW-0472">Membrane</keyword>
<feature type="transmembrane region" description="Helical" evidence="4">
    <location>
        <begin position="104"/>
        <end position="123"/>
    </location>
</feature>
<dbReference type="SUPFAM" id="SSF53244">
    <property type="entry name" value="MurD-like peptide ligases, peptide-binding domain"/>
    <property type="match status" value="1"/>
</dbReference>
<proteinExistence type="predicted"/>
<dbReference type="Gene3D" id="3.90.190.20">
    <property type="entry name" value="Mur ligase, C-terminal domain"/>
    <property type="match status" value="1"/>
</dbReference>
<sequence length="533" mass="60573">MFIGILLILVLIFLRSKDDLQKFQQNSYRIKRYSKWLTGKNNTFFKPHEWLYVLGAILFIFTPVVYLKVLGLFLILLDYYFFWLIKSATKSKLKLNVTARVKRMMFTNALILIFLFLGWYYAADASKTILELLIAGLYLGSFLLTMMSNLINMPLETQINDYYYKDAQKIMAKNPNLTVIGITGSYGKTSTKNVLYQILSKDFNVLMTPESFNTKMGLTRTIRTYLKPTHQILIAEMGAKEIGDIKELCDFVHPKIGIITSIGPQHLETFKTIENVISTKGELFKHLLPNGTAFVNVDDDHILKLPHREDLNYIHFSTNTNYADMMPLPDYAIEDVHLSGKGSSFTLVHVPSKKKVRLNTKLLGRHNLANIVSGVAVALELGVSMERLNTLIIDIKPVEHRLSYRCINDTYTLLDDAFNSNPIGSKMALEVLERFEGNSKIIITPGMIELGSESFALNKKFGEQIAKVCDFTILVGKKQTEPIQEGLIESQYPSSKLYIASDLSDALRKLDEIVSKDDVVLIENDLPDTFNEI</sequence>
<dbReference type="Pfam" id="PF08245">
    <property type="entry name" value="Mur_ligase_M"/>
    <property type="match status" value="1"/>
</dbReference>
<feature type="transmembrane region" description="Helical" evidence="4">
    <location>
        <begin position="50"/>
        <end position="83"/>
    </location>
</feature>
<keyword evidence="3" id="KW-0067">ATP-binding</keyword>
<feature type="transmembrane region" description="Helical" evidence="4">
    <location>
        <begin position="129"/>
        <end position="151"/>
    </location>
</feature>
<dbReference type="InterPro" id="IPR051046">
    <property type="entry name" value="MurCDEF_CellWall_CoF430Synth"/>
</dbReference>
<evidence type="ECO:0000259" key="5">
    <source>
        <dbReference type="Pfam" id="PF02875"/>
    </source>
</evidence>
<evidence type="ECO:0000313" key="8">
    <source>
        <dbReference type="Proteomes" id="UP000614200"/>
    </source>
</evidence>
<dbReference type="PANTHER" id="PTHR43024:SF1">
    <property type="entry name" value="UDP-N-ACETYLMURAMOYL-TRIPEPTIDE--D-ALANYL-D-ALANINE LIGASE"/>
    <property type="match status" value="1"/>
</dbReference>
<dbReference type="GO" id="GO:0016874">
    <property type="term" value="F:ligase activity"/>
    <property type="evidence" value="ECO:0007669"/>
    <property type="project" value="UniProtKB-KW"/>
</dbReference>
<dbReference type="EMBL" id="JADKNH010000009">
    <property type="protein sequence ID" value="MBF4694577.1"/>
    <property type="molecule type" value="Genomic_DNA"/>
</dbReference>
<evidence type="ECO:0000256" key="2">
    <source>
        <dbReference type="ARBA" id="ARBA00022741"/>
    </source>
</evidence>
<evidence type="ECO:0000256" key="1">
    <source>
        <dbReference type="ARBA" id="ARBA00022598"/>
    </source>
</evidence>
<dbReference type="Gene3D" id="3.40.1190.10">
    <property type="entry name" value="Mur-like, catalytic domain"/>
    <property type="match status" value="1"/>
</dbReference>
<dbReference type="Proteomes" id="UP000614200">
    <property type="component" value="Unassembled WGS sequence"/>
</dbReference>
<dbReference type="InterPro" id="IPR036565">
    <property type="entry name" value="Mur-like_cat_sf"/>
</dbReference>
<dbReference type="SUPFAM" id="SSF53623">
    <property type="entry name" value="MurD-like peptide ligases, catalytic domain"/>
    <property type="match status" value="1"/>
</dbReference>
<reference evidence="7 8" key="1">
    <citation type="submission" date="2020-11" db="EMBL/GenBank/DDBJ databases">
        <title>Fusibacter basophilias sp. nov.</title>
        <authorList>
            <person name="Qiu D."/>
        </authorList>
    </citation>
    <scope>NUCLEOTIDE SEQUENCE [LARGE SCALE GENOMIC DNA]</scope>
    <source>
        <strain evidence="7 8">Q10-2</strain>
    </source>
</reference>
<dbReference type="InterPro" id="IPR036615">
    <property type="entry name" value="Mur_ligase_C_dom_sf"/>
</dbReference>
<dbReference type="Pfam" id="PF02875">
    <property type="entry name" value="Mur_ligase_C"/>
    <property type="match status" value="1"/>
</dbReference>
<name>A0ABR9ZVU8_9FIRM</name>
<dbReference type="InterPro" id="IPR004101">
    <property type="entry name" value="Mur_ligase_C"/>
</dbReference>
<evidence type="ECO:0000256" key="3">
    <source>
        <dbReference type="ARBA" id="ARBA00022840"/>
    </source>
</evidence>
<keyword evidence="4" id="KW-1133">Transmembrane helix</keyword>
<feature type="domain" description="Mur ligase C-terminal" evidence="5">
    <location>
        <begin position="400"/>
        <end position="522"/>
    </location>
</feature>
<dbReference type="InterPro" id="IPR013221">
    <property type="entry name" value="Mur_ligase_cen"/>
</dbReference>
<organism evidence="7 8">
    <name type="scientific">Fusibacter ferrireducens</name>
    <dbReference type="NCBI Taxonomy" id="2785058"/>
    <lineage>
        <taxon>Bacteria</taxon>
        <taxon>Bacillati</taxon>
        <taxon>Bacillota</taxon>
        <taxon>Clostridia</taxon>
        <taxon>Eubacteriales</taxon>
        <taxon>Eubacteriales Family XII. Incertae Sedis</taxon>
        <taxon>Fusibacter</taxon>
    </lineage>
</organism>
<dbReference type="RefSeq" id="WP_194702807.1">
    <property type="nucleotide sequence ID" value="NZ_JADKNH010000009.1"/>
</dbReference>
<dbReference type="PANTHER" id="PTHR43024">
    <property type="entry name" value="UDP-N-ACETYLMURAMOYL-TRIPEPTIDE--D-ALANYL-D-ALANINE LIGASE"/>
    <property type="match status" value="1"/>
</dbReference>
<keyword evidence="8" id="KW-1185">Reference proteome</keyword>
<comment type="caution">
    <text evidence="7">The sequence shown here is derived from an EMBL/GenBank/DDBJ whole genome shotgun (WGS) entry which is preliminary data.</text>
</comment>
<keyword evidence="2" id="KW-0547">Nucleotide-binding</keyword>
<feature type="domain" description="Mur ligase central" evidence="6">
    <location>
        <begin position="182"/>
        <end position="378"/>
    </location>
</feature>
<evidence type="ECO:0000256" key="4">
    <source>
        <dbReference type="SAM" id="Phobius"/>
    </source>
</evidence>
<keyword evidence="4" id="KW-0812">Transmembrane</keyword>
<gene>
    <name evidence="7" type="ORF">ISU02_15810</name>
</gene>